<dbReference type="Pfam" id="PF18593">
    <property type="entry name" value="CdiI_2"/>
    <property type="match status" value="1"/>
</dbReference>
<dbReference type="RefSeq" id="WP_345415918.1">
    <property type="nucleotide sequence ID" value="NZ_AP031496.1"/>
</dbReference>
<sequence length="91" mass="10393">MSEVLDYFFDAYFHQDWRDDYGSSFEAAEDFAKTEPAEAKTHLTSALSGLLEREKLPQDTLNGLGGNFKPESENMEVREWVIKVIEILSTS</sequence>
<protein>
    <recommendedName>
        <fullName evidence="1">CdiI immunity protein domain-containing protein</fullName>
    </recommendedName>
</protein>
<gene>
    <name evidence="2" type="ORF">GCM10025791_02760</name>
</gene>
<reference evidence="3" key="1">
    <citation type="journal article" date="2019" name="Int. J. Syst. Evol. Microbiol.">
        <title>The Global Catalogue of Microorganisms (GCM) 10K type strain sequencing project: providing services to taxonomists for standard genome sequencing and annotation.</title>
        <authorList>
            <consortium name="The Broad Institute Genomics Platform"/>
            <consortium name="The Broad Institute Genome Sequencing Center for Infectious Disease"/>
            <person name="Wu L."/>
            <person name="Ma J."/>
        </authorList>
    </citation>
    <scope>NUCLEOTIDE SEQUENCE [LARGE SCALE GENOMIC DNA]</scope>
    <source>
        <strain evidence="3">JCM 19134</strain>
    </source>
</reference>
<evidence type="ECO:0000313" key="3">
    <source>
        <dbReference type="Proteomes" id="UP001409585"/>
    </source>
</evidence>
<proteinExistence type="predicted"/>
<feature type="domain" description="CdiI immunity protein" evidence="1">
    <location>
        <begin position="4"/>
        <end position="84"/>
    </location>
</feature>
<dbReference type="AlphaFoldDB" id="A0AAV3TWN8"/>
<dbReference type="InterPro" id="IPR041129">
    <property type="entry name" value="CdiI_2"/>
</dbReference>
<name>A0AAV3TWN8_9ALTE</name>
<dbReference type="Proteomes" id="UP001409585">
    <property type="component" value="Unassembled WGS sequence"/>
</dbReference>
<evidence type="ECO:0000313" key="2">
    <source>
        <dbReference type="EMBL" id="GAA4930332.1"/>
    </source>
</evidence>
<accession>A0AAV3TWN8</accession>
<keyword evidence="3" id="KW-1185">Reference proteome</keyword>
<evidence type="ECO:0000259" key="1">
    <source>
        <dbReference type="Pfam" id="PF18593"/>
    </source>
</evidence>
<comment type="caution">
    <text evidence="2">The sequence shown here is derived from an EMBL/GenBank/DDBJ whole genome shotgun (WGS) entry which is preliminary data.</text>
</comment>
<organism evidence="2 3">
    <name type="scientific">Halioxenophilus aromaticivorans</name>
    <dbReference type="NCBI Taxonomy" id="1306992"/>
    <lineage>
        <taxon>Bacteria</taxon>
        <taxon>Pseudomonadati</taxon>
        <taxon>Pseudomonadota</taxon>
        <taxon>Gammaproteobacteria</taxon>
        <taxon>Alteromonadales</taxon>
        <taxon>Alteromonadaceae</taxon>
        <taxon>Halioxenophilus</taxon>
    </lineage>
</organism>
<dbReference type="EMBL" id="BAABLX010000002">
    <property type="protein sequence ID" value="GAA4930332.1"/>
    <property type="molecule type" value="Genomic_DNA"/>
</dbReference>